<dbReference type="InterPro" id="IPR036259">
    <property type="entry name" value="MFS_trans_sf"/>
</dbReference>
<evidence type="ECO:0000313" key="3">
    <source>
        <dbReference type="EMBL" id="GIF73678.1"/>
    </source>
</evidence>
<feature type="compositionally biased region" description="Pro residues" evidence="1">
    <location>
        <begin position="10"/>
        <end position="21"/>
    </location>
</feature>
<reference evidence="3 4" key="1">
    <citation type="submission" date="2021-01" db="EMBL/GenBank/DDBJ databases">
        <title>Whole genome shotgun sequence of Asanoa siamensis NBRC 107932.</title>
        <authorList>
            <person name="Komaki H."/>
            <person name="Tamura T."/>
        </authorList>
    </citation>
    <scope>NUCLEOTIDE SEQUENCE [LARGE SCALE GENOMIC DNA]</scope>
    <source>
        <strain evidence="3 4">NBRC 107932</strain>
    </source>
</reference>
<feature type="transmembrane region" description="Helical" evidence="2">
    <location>
        <begin position="132"/>
        <end position="153"/>
    </location>
</feature>
<feature type="region of interest" description="Disordered" evidence="1">
    <location>
        <begin position="1"/>
        <end position="32"/>
    </location>
</feature>
<organism evidence="3 4">
    <name type="scientific">Asanoa siamensis</name>
    <dbReference type="NCBI Taxonomy" id="926357"/>
    <lineage>
        <taxon>Bacteria</taxon>
        <taxon>Bacillati</taxon>
        <taxon>Actinomycetota</taxon>
        <taxon>Actinomycetes</taxon>
        <taxon>Micromonosporales</taxon>
        <taxon>Micromonosporaceae</taxon>
        <taxon>Asanoa</taxon>
    </lineage>
</organism>
<feature type="transmembrane region" description="Helical" evidence="2">
    <location>
        <begin position="37"/>
        <end position="60"/>
    </location>
</feature>
<feature type="transmembrane region" description="Helical" evidence="2">
    <location>
        <begin position="100"/>
        <end position="120"/>
    </location>
</feature>
<keyword evidence="2" id="KW-0812">Transmembrane</keyword>
<proteinExistence type="predicted"/>
<keyword evidence="2" id="KW-1133">Transmembrane helix</keyword>
<dbReference type="Proteomes" id="UP000604117">
    <property type="component" value="Unassembled WGS sequence"/>
</dbReference>
<protein>
    <submittedName>
        <fullName evidence="3">Uncharacterized protein</fullName>
    </submittedName>
</protein>
<dbReference type="SUPFAM" id="SSF103473">
    <property type="entry name" value="MFS general substrate transporter"/>
    <property type="match status" value="1"/>
</dbReference>
<sequence length="162" mass="16988">MSAVPSPTDQLPPPPEPPAEPPAEQAPEPRPSRDRGVVAVLLTTAGVLFTVLLSVLSAVLELLLISVRIGGTLIGVSAVLALAGNLFIGWFAYRSTKRRLTVLPAALIWLAITLLAAGRTTEGDYLIAADNWVGWAMIGAGSLGWTIVGIRLVSSPPAKTLY</sequence>
<evidence type="ECO:0000256" key="2">
    <source>
        <dbReference type="SAM" id="Phobius"/>
    </source>
</evidence>
<evidence type="ECO:0000256" key="1">
    <source>
        <dbReference type="SAM" id="MobiDB-lite"/>
    </source>
</evidence>
<accession>A0ABQ4CQV0</accession>
<keyword evidence="4" id="KW-1185">Reference proteome</keyword>
<comment type="caution">
    <text evidence="3">The sequence shown here is derived from an EMBL/GenBank/DDBJ whole genome shotgun (WGS) entry which is preliminary data.</text>
</comment>
<name>A0ABQ4CQV0_9ACTN</name>
<evidence type="ECO:0000313" key="4">
    <source>
        <dbReference type="Proteomes" id="UP000604117"/>
    </source>
</evidence>
<keyword evidence="2" id="KW-0472">Membrane</keyword>
<dbReference type="EMBL" id="BONE01000023">
    <property type="protein sequence ID" value="GIF73678.1"/>
    <property type="molecule type" value="Genomic_DNA"/>
</dbReference>
<gene>
    <name evidence="3" type="ORF">Asi02nite_31960</name>
</gene>
<feature type="transmembrane region" description="Helical" evidence="2">
    <location>
        <begin position="72"/>
        <end position="93"/>
    </location>
</feature>